<dbReference type="InterPro" id="IPR001672">
    <property type="entry name" value="G6P_Isomerase"/>
</dbReference>
<dbReference type="InterPro" id="IPR023096">
    <property type="entry name" value="G6P_Isomerase_C"/>
</dbReference>
<protein>
    <recommendedName>
        <fullName evidence="7">Glucose-6-phosphate isomerase</fullName>
        <shortName evidence="7">GPI</shortName>
        <ecNumber evidence="7">5.3.1.9</ecNumber>
    </recommendedName>
    <alternativeName>
        <fullName evidence="7">Phosphoglucose isomerase</fullName>
        <shortName evidence="7">PGI</shortName>
    </alternativeName>
    <alternativeName>
        <fullName evidence="7">Phosphohexose isomerase</fullName>
        <shortName evidence="7">PHI</shortName>
    </alternativeName>
</protein>
<sequence>MNSSLSPRLWHALSEHYQKISPLHMRDLFHSDPQRFEKFSICWGDFLFDYSKNRITEETLSLLLQAVTEVDLPGYIEKMFSGERINFTENRPVLHVALRNRSDRPIYVDGKDVMADVKRVLEKMKNFAEAVRSKRWKGYSGKPIKDIVNIGIGGSDLGPRMVTHALKPYGHKELNVHFVSNVDGTDIAEVLKAIELDSTLFIISSKTFTTKETLTNAHTVRKRLIDYFGDPKAIEKHVVAISTNEKAVKDFGISPENMFEFWDWVGGRYSLWSAIGLSIVLYIGMDQFEELLYGAYLVDEHFRNSPLEKNIPVIMGLLGFWYGNFFGAQTYGIFPYDQYLELFPVYLQQLDMESNGKRIRRNGTVVTYTTGPILWGNPCTNGQHSFFQLLHQGTHLIPSDFIAPIQTHNPIGNHHLILLSNFFAQTEALMKGKTEQEAKEEMQKAKMNPETIEKLLPHRTFPGNRPSNSFLIQKITPRTLGSLIAFYEHKIFVEGLLWDINSFDQWGVELGKQLATRVEEELTAGSLLYEHDASTKGLIEFYLKQSK</sequence>
<feature type="active site" description="Proton donor" evidence="7">
    <location>
        <position position="353"/>
    </location>
</feature>
<dbReference type="GO" id="GO:0097367">
    <property type="term" value="F:carbohydrate derivative binding"/>
    <property type="evidence" value="ECO:0007669"/>
    <property type="project" value="InterPro"/>
</dbReference>
<dbReference type="PANTHER" id="PTHR11469">
    <property type="entry name" value="GLUCOSE-6-PHOSPHATE ISOMERASE"/>
    <property type="match status" value="1"/>
</dbReference>
<evidence type="ECO:0000256" key="5">
    <source>
        <dbReference type="ARBA" id="ARBA00023235"/>
    </source>
</evidence>
<dbReference type="CDD" id="cd05015">
    <property type="entry name" value="SIS_PGI_1"/>
    <property type="match status" value="1"/>
</dbReference>
<dbReference type="GO" id="GO:0051156">
    <property type="term" value="P:glucose 6-phosphate metabolic process"/>
    <property type="evidence" value="ECO:0007669"/>
    <property type="project" value="TreeGrafter"/>
</dbReference>
<comment type="subcellular location">
    <subcellularLocation>
        <location evidence="7">Cytoplasm</location>
    </subcellularLocation>
</comment>
<keyword evidence="11" id="KW-1185">Reference proteome</keyword>
<accession>A0A0C1RJU0</accession>
<dbReference type="PRINTS" id="PR00662">
    <property type="entry name" value="G6PISOMERASE"/>
</dbReference>
<evidence type="ECO:0000256" key="4">
    <source>
        <dbReference type="ARBA" id="ARBA00023152"/>
    </source>
</evidence>
<reference evidence="10" key="2">
    <citation type="journal article" date="2019" name="BMC Genomics">
        <title>Complete genome sequence analysis of the thermoacidophilic verrucomicrobial methanotroph 'Candidatus Methylacidiphilum kamchatkense' strain Kam1 and comparison with its closest relatives.</title>
        <authorList>
            <person name="Kruse T."/>
            <person name="Ratnadevi C.M."/>
            <person name="Erikstad H.A."/>
            <person name="Birkeland N.K."/>
        </authorList>
    </citation>
    <scope>NUCLEOTIDE SEQUENCE</scope>
    <source>
        <strain evidence="10">Kam1</strain>
    </source>
</reference>
<keyword evidence="4 7" id="KW-0324">Glycolysis</keyword>
<evidence type="ECO:0000313" key="9">
    <source>
        <dbReference type="EMBL" id="KIE58332.1"/>
    </source>
</evidence>
<evidence type="ECO:0000256" key="7">
    <source>
        <dbReference type="HAMAP-Rule" id="MF_00473"/>
    </source>
</evidence>
<dbReference type="GO" id="GO:0004347">
    <property type="term" value="F:glucose-6-phosphate isomerase activity"/>
    <property type="evidence" value="ECO:0007669"/>
    <property type="project" value="UniProtKB-UniRule"/>
</dbReference>
<dbReference type="UniPathway" id="UPA00138"/>
<dbReference type="PANTHER" id="PTHR11469:SF1">
    <property type="entry name" value="GLUCOSE-6-PHOSPHATE ISOMERASE"/>
    <property type="match status" value="1"/>
</dbReference>
<feature type="active site" evidence="7">
    <location>
        <position position="512"/>
    </location>
</feature>
<comment type="pathway">
    <text evidence="1 7 8">Carbohydrate degradation; glycolysis; D-glyceraldehyde 3-phosphate and glycerone phosphate from D-glucose: step 2/4.</text>
</comment>
<dbReference type="EMBL" id="JQNX01000005">
    <property type="protein sequence ID" value="KIE58332.1"/>
    <property type="molecule type" value="Genomic_DNA"/>
</dbReference>
<proteinExistence type="inferred from homology"/>
<dbReference type="Gene3D" id="1.10.1390.10">
    <property type="match status" value="1"/>
</dbReference>
<comment type="function">
    <text evidence="7">Catalyzes the reversible isomerization of glucose-6-phosphate to fructose-6-phosphate.</text>
</comment>
<dbReference type="InterPro" id="IPR018189">
    <property type="entry name" value="Phosphoglucose_isomerase_CS"/>
</dbReference>
<dbReference type="STRING" id="1202785.A946_07520"/>
<dbReference type="InterPro" id="IPR046348">
    <property type="entry name" value="SIS_dom_sf"/>
</dbReference>
<dbReference type="HAMAP" id="MF_00473">
    <property type="entry name" value="G6P_isomerase"/>
    <property type="match status" value="1"/>
</dbReference>
<dbReference type="AlphaFoldDB" id="A0A0C1RJU0"/>
<organism evidence="10 12">
    <name type="scientific">Methylacidiphilum kamchatkense Kam1</name>
    <dbReference type="NCBI Taxonomy" id="1202785"/>
    <lineage>
        <taxon>Bacteria</taxon>
        <taxon>Pseudomonadati</taxon>
        <taxon>Verrucomicrobiota</taxon>
        <taxon>Methylacidiphilae</taxon>
        <taxon>Methylacidiphilales</taxon>
        <taxon>Methylacidiphilaceae</taxon>
        <taxon>Methylacidiphilum (ex Ratnadevi et al. 2023)</taxon>
    </lineage>
</organism>
<dbReference type="SUPFAM" id="SSF53697">
    <property type="entry name" value="SIS domain"/>
    <property type="match status" value="1"/>
</dbReference>
<dbReference type="RefSeq" id="WP_039721659.1">
    <property type="nucleotide sequence ID" value="NZ_CP037899.1"/>
</dbReference>
<dbReference type="Proteomes" id="UP000031594">
    <property type="component" value="Unassembled WGS sequence"/>
</dbReference>
<dbReference type="UniPathway" id="UPA00109">
    <property type="reaction ID" value="UER00181"/>
</dbReference>
<evidence type="ECO:0000313" key="12">
    <source>
        <dbReference type="Proteomes" id="UP000315925"/>
    </source>
</evidence>
<dbReference type="EC" id="5.3.1.9" evidence="7"/>
<dbReference type="EMBL" id="CP037899">
    <property type="protein sequence ID" value="QDQ42264.1"/>
    <property type="molecule type" value="Genomic_DNA"/>
</dbReference>
<dbReference type="GO" id="GO:0006096">
    <property type="term" value="P:glycolytic process"/>
    <property type="evidence" value="ECO:0007669"/>
    <property type="project" value="UniProtKB-UniRule"/>
</dbReference>
<dbReference type="Proteomes" id="UP000315925">
    <property type="component" value="Chromosome"/>
</dbReference>
<dbReference type="OrthoDB" id="140919at2"/>
<dbReference type="InterPro" id="IPR035482">
    <property type="entry name" value="SIS_PGI_2"/>
</dbReference>
<dbReference type="FunFam" id="3.40.50.10490:FF:000004">
    <property type="entry name" value="Glucose-6-phosphate isomerase"/>
    <property type="match status" value="1"/>
</dbReference>
<dbReference type="KEGG" id="mkc:kam1_1033"/>
<dbReference type="InterPro" id="IPR035476">
    <property type="entry name" value="SIS_PGI_1"/>
</dbReference>
<dbReference type="PROSITE" id="PS00174">
    <property type="entry name" value="P_GLUCOSE_ISOMERASE_2"/>
    <property type="match status" value="1"/>
</dbReference>
<evidence type="ECO:0000256" key="8">
    <source>
        <dbReference type="RuleBase" id="RU000612"/>
    </source>
</evidence>
<dbReference type="NCBIfam" id="NF001211">
    <property type="entry name" value="PRK00179.1"/>
    <property type="match status" value="1"/>
</dbReference>
<reference evidence="9 11" key="1">
    <citation type="submission" date="2014-08" db="EMBL/GenBank/DDBJ databases">
        <title>Methylacidiphilum kamchatkense strain Kam1 draft genome sequence.</title>
        <authorList>
            <person name="Birkeland N.-K."/>
            <person name="Erikstad H.A."/>
        </authorList>
    </citation>
    <scope>NUCLEOTIDE SEQUENCE [LARGE SCALE GENOMIC DNA]</scope>
    <source>
        <strain evidence="9 11">Kam1</strain>
    </source>
</reference>
<evidence type="ECO:0000256" key="6">
    <source>
        <dbReference type="ARBA" id="ARBA00029321"/>
    </source>
</evidence>
<evidence type="ECO:0000313" key="10">
    <source>
        <dbReference type="EMBL" id="QDQ42264.1"/>
    </source>
</evidence>
<comment type="similarity">
    <text evidence="2 7 8">Belongs to the GPI family.</text>
</comment>
<dbReference type="GO" id="GO:0048029">
    <property type="term" value="F:monosaccharide binding"/>
    <property type="evidence" value="ECO:0007669"/>
    <property type="project" value="TreeGrafter"/>
</dbReference>
<dbReference type="CDD" id="cd05016">
    <property type="entry name" value="SIS_PGI_2"/>
    <property type="match status" value="1"/>
</dbReference>
<dbReference type="Pfam" id="PF00342">
    <property type="entry name" value="PGI"/>
    <property type="match status" value="1"/>
</dbReference>
<evidence type="ECO:0000256" key="2">
    <source>
        <dbReference type="ARBA" id="ARBA00006604"/>
    </source>
</evidence>
<evidence type="ECO:0000256" key="3">
    <source>
        <dbReference type="ARBA" id="ARBA00022432"/>
    </source>
</evidence>
<keyword evidence="7" id="KW-0963">Cytoplasm</keyword>
<reference evidence="12" key="3">
    <citation type="submission" date="2019-03" db="EMBL/GenBank/DDBJ databases">
        <title>Complete genome of Methylacidiphilum kamchatkense Kam1.</title>
        <authorList>
            <person name="Kruse T."/>
            <person name="Murarilal Ratnadevi C."/>
            <person name="Erikstad H.-A."/>
            <person name="Birkeland N.-K."/>
        </authorList>
    </citation>
    <scope>NUCLEOTIDE SEQUENCE [LARGE SCALE GENOMIC DNA]</scope>
    <source>
        <strain evidence="12">kam1</strain>
    </source>
</reference>
<keyword evidence="5 7" id="KW-0413">Isomerase</keyword>
<comment type="catalytic activity">
    <reaction evidence="6 7 8">
        <text>alpha-D-glucose 6-phosphate = beta-D-fructose 6-phosphate</text>
        <dbReference type="Rhea" id="RHEA:11816"/>
        <dbReference type="ChEBI" id="CHEBI:57634"/>
        <dbReference type="ChEBI" id="CHEBI:58225"/>
        <dbReference type="EC" id="5.3.1.9"/>
    </reaction>
</comment>
<dbReference type="PROSITE" id="PS00765">
    <property type="entry name" value="P_GLUCOSE_ISOMERASE_1"/>
    <property type="match status" value="1"/>
</dbReference>
<dbReference type="PROSITE" id="PS51463">
    <property type="entry name" value="P_GLUCOSE_ISOMERASE_3"/>
    <property type="match status" value="1"/>
</dbReference>
<evidence type="ECO:0000256" key="1">
    <source>
        <dbReference type="ARBA" id="ARBA00004926"/>
    </source>
</evidence>
<keyword evidence="3 7" id="KW-0312">Gluconeogenesis</keyword>
<name>A0A0C1RJU0_9BACT</name>
<dbReference type="GO" id="GO:0006094">
    <property type="term" value="P:gluconeogenesis"/>
    <property type="evidence" value="ECO:0007669"/>
    <property type="project" value="UniProtKB-UniRule"/>
</dbReference>
<feature type="active site" evidence="7">
    <location>
        <position position="384"/>
    </location>
</feature>
<comment type="pathway">
    <text evidence="7">Carbohydrate biosynthesis; gluconeogenesis.</text>
</comment>
<dbReference type="FunFam" id="1.10.1390.10:FF:000001">
    <property type="entry name" value="Glucose-6-phosphate isomerase"/>
    <property type="match status" value="1"/>
</dbReference>
<dbReference type="Gene3D" id="3.40.50.10490">
    <property type="entry name" value="Glucose-6-phosphate isomerase like protein, domain 1"/>
    <property type="match status" value="2"/>
</dbReference>
<evidence type="ECO:0000313" key="11">
    <source>
        <dbReference type="Proteomes" id="UP000031594"/>
    </source>
</evidence>
<dbReference type="GO" id="GO:0005829">
    <property type="term" value="C:cytosol"/>
    <property type="evidence" value="ECO:0007669"/>
    <property type="project" value="TreeGrafter"/>
</dbReference>
<gene>
    <name evidence="7 9" type="primary">pgi</name>
    <name evidence="9" type="ORF">A946_07520</name>
    <name evidence="10" type="ORF">kam1_1033</name>
</gene>